<evidence type="ECO:0000256" key="1">
    <source>
        <dbReference type="SAM" id="MobiDB-lite"/>
    </source>
</evidence>
<feature type="compositionally biased region" description="Basic and acidic residues" evidence="1">
    <location>
        <begin position="35"/>
        <end position="48"/>
    </location>
</feature>
<dbReference type="Gene3D" id="2.170.120.40">
    <property type="entry name" value="YbbR-like domain"/>
    <property type="match status" value="1"/>
</dbReference>
<reference evidence="3" key="1">
    <citation type="submission" date="2020-10" db="EMBL/GenBank/DDBJ databases">
        <authorList>
            <person name="Gilroy R."/>
        </authorList>
    </citation>
    <scope>NUCLEOTIDE SEQUENCE</scope>
    <source>
        <strain evidence="3">CHK176-6737</strain>
    </source>
</reference>
<gene>
    <name evidence="3" type="ORF">IAD23_04410</name>
</gene>
<dbReference type="Proteomes" id="UP000824125">
    <property type="component" value="Unassembled WGS sequence"/>
</dbReference>
<reference evidence="3" key="2">
    <citation type="journal article" date="2021" name="PeerJ">
        <title>Extensive microbial diversity within the chicken gut microbiome revealed by metagenomics and culture.</title>
        <authorList>
            <person name="Gilroy R."/>
            <person name="Ravi A."/>
            <person name="Getino M."/>
            <person name="Pursley I."/>
            <person name="Horton D.L."/>
            <person name="Alikhan N.F."/>
            <person name="Baker D."/>
            <person name="Gharbi K."/>
            <person name="Hall N."/>
            <person name="Watson M."/>
            <person name="Adriaenssens E.M."/>
            <person name="Foster-Nyarko E."/>
            <person name="Jarju S."/>
            <person name="Secka A."/>
            <person name="Antonio M."/>
            <person name="Oren A."/>
            <person name="Chaudhuri R.R."/>
            <person name="La Ragione R."/>
            <person name="Hildebrand F."/>
            <person name="Pallen M.J."/>
        </authorList>
    </citation>
    <scope>NUCLEOTIDE SEQUENCE</scope>
    <source>
        <strain evidence="3">CHK176-6737</strain>
    </source>
</reference>
<accession>A0A9D1MUR9</accession>
<keyword evidence="2" id="KW-0812">Transmembrane</keyword>
<comment type="caution">
    <text evidence="3">The sequence shown here is derived from an EMBL/GenBank/DDBJ whole genome shotgun (WGS) entry which is preliminary data.</text>
</comment>
<dbReference type="AlphaFoldDB" id="A0A9D1MUR9"/>
<evidence type="ECO:0000313" key="3">
    <source>
        <dbReference type="EMBL" id="HIU69181.1"/>
    </source>
</evidence>
<dbReference type="PANTHER" id="PTHR37804">
    <property type="entry name" value="CDAA REGULATORY PROTEIN CDAR"/>
    <property type="match status" value="1"/>
</dbReference>
<dbReference type="EMBL" id="DVNM01000023">
    <property type="protein sequence ID" value="HIU69181.1"/>
    <property type="molecule type" value="Genomic_DNA"/>
</dbReference>
<keyword evidence="2" id="KW-0472">Membrane</keyword>
<feature type="compositionally biased region" description="Basic and acidic residues" evidence="1">
    <location>
        <begin position="15"/>
        <end position="27"/>
    </location>
</feature>
<sequence>MSEDNKNKTPLSPAEPEKPQTPKEGGRHNTKAGRIKSELTARAAEKKAAGKKRKKRKFSLRKLIYTDKYLIITSLFLAVVVWVITSMNVSPQTEKTIPVTVTVSTNSEAQQQLGIESYGEQEITVQVTVSAQRYIVRDITADDLSVSVDTSSVLQAGYHTVPITASAANERNDFTITKFSPTSYEAYFDVESEQSYPIEINYTNPDFVADGYMLGQVQMSDTTALVRGAANYMRNVSHVVADVTFENKLTETQNVNLVLRAVDENGEPVDFVNVSTENSNPNVVIPILKRATLPVRVGLTNTPEGLNTSDIQIRYSVSQMEVGMLESALESTTSILLGDIDFSRLNIGENEFSFDPNSVNGVTPVSQTDPITVTVTVPEDYESKYVSLTTSGIKITGVPEGYRATVQSLSASRVRVISPNSVDDCNVSLAVDLGYTSADTPSDDRLTQTASVTFTVTGGQAAWAYGTVNATVLLEKE</sequence>
<keyword evidence="2" id="KW-1133">Transmembrane helix</keyword>
<dbReference type="PANTHER" id="PTHR37804:SF1">
    <property type="entry name" value="CDAA REGULATORY PROTEIN CDAR"/>
    <property type="match status" value="1"/>
</dbReference>
<protein>
    <recommendedName>
        <fullName evidence="5">YbbR-like protein</fullName>
    </recommendedName>
</protein>
<evidence type="ECO:0000313" key="4">
    <source>
        <dbReference type="Proteomes" id="UP000824125"/>
    </source>
</evidence>
<organism evidence="3 4">
    <name type="scientific">Candidatus Scybalenecus merdavium</name>
    <dbReference type="NCBI Taxonomy" id="2840939"/>
    <lineage>
        <taxon>Bacteria</taxon>
        <taxon>Bacillati</taxon>
        <taxon>Bacillota</taxon>
        <taxon>Clostridia</taxon>
        <taxon>Eubacteriales</taxon>
        <taxon>Oscillospiraceae</taxon>
        <taxon>Oscillospiraceae incertae sedis</taxon>
        <taxon>Candidatus Scybalenecus</taxon>
    </lineage>
</organism>
<dbReference type="Gene3D" id="2.170.120.30">
    <property type="match status" value="1"/>
</dbReference>
<dbReference type="InterPro" id="IPR053154">
    <property type="entry name" value="c-di-AMP_regulator"/>
</dbReference>
<proteinExistence type="predicted"/>
<feature type="transmembrane region" description="Helical" evidence="2">
    <location>
        <begin position="63"/>
        <end position="84"/>
    </location>
</feature>
<name>A0A9D1MUR9_9FIRM</name>
<feature type="region of interest" description="Disordered" evidence="1">
    <location>
        <begin position="1"/>
        <end position="51"/>
    </location>
</feature>
<evidence type="ECO:0000256" key="2">
    <source>
        <dbReference type="SAM" id="Phobius"/>
    </source>
</evidence>
<evidence type="ECO:0008006" key="5">
    <source>
        <dbReference type="Google" id="ProtNLM"/>
    </source>
</evidence>